<evidence type="ECO:0000313" key="3">
    <source>
        <dbReference type="Proteomes" id="UP001476798"/>
    </source>
</evidence>
<dbReference type="Proteomes" id="UP001476798">
    <property type="component" value="Unassembled WGS sequence"/>
</dbReference>
<feature type="non-terminal residue" evidence="2">
    <location>
        <position position="1"/>
    </location>
</feature>
<evidence type="ECO:0000313" key="2">
    <source>
        <dbReference type="EMBL" id="MEQ2179444.1"/>
    </source>
</evidence>
<keyword evidence="3" id="KW-1185">Reference proteome</keyword>
<organism evidence="2 3">
    <name type="scientific">Goodea atripinnis</name>
    <dbReference type="NCBI Taxonomy" id="208336"/>
    <lineage>
        <taxon>Eukaryota</taxon>
        <taxon>Metazoa</taxon>
        <taxon>Chordata</taxon>
        <taxon>Craniata</taxon>
        <taxon>Vertebrata</taxon>
        <taxon>Euteleostomi</taxon>
        <taxon>Actinopterygii</taxon>
        <taxon>Neopterygii</taxon>
        <taxon>Teleostei</taxon>
        <taxon>Neoteleostei</taxon>
        <taxon>Acanthomorphata</taxon>
        <taxon>Ovalentaria</taxon>
        <taxon>Atherinomorphae</taxon>
        <taxon>Cyprinodontiformes</taxon>
        <taxon>Goodeidae</taxon>
        <taxon>Goodea</taxon>
    </lineage>
</organism>
<evidence type="ECO:0000256" key="1">
    <source>
        <dbReference type="SAM" id="MobiDB-lite"/>
    </source>
</evidence>
<name>A0ABV0P7M0_9TELE</name>
<reference evidence="2 3" key="1">
    <citation type="submission" date="2021-06" db="EMBL/GenBank/DDBJ databases">
        <authorList>
            <person name="Palmer J.M."/>
        </authorList>
    </citation>
    <scope>NUCLEOTIDE SEQUENCE [LARGE SCALE GENOMIC DNA]</scope>
    <source>
        <strain evidence="2 3">GA_2019</strain>
        <tissue evidence="2">Muscle</tissue>
    </source>
</reference>
<comment type="caution">
    <text evidence="2">The sequence shown here is derived from an EMBL/GenBank/DDBJ whole genome shotgun (WGS) entry which is preliminary data.</text>
</comment>
<sequence>CGVGVSALRSPSQQEKRWSRNTLAQRTLLQSRARLQHTEDYVSFPLHQGTLQPADEHPLPLLQLSGHSAPCLPYALLKYLHYRRLLHLRPPPSLFLKLSVVPEPGWKRRCAVPGPTEPTPPRRRPGSPQVGAARTAPAPALWEVQLELEAAGGRCRAAA</sequence>
<gene>
    <name evidence="2" type="ORF">GOODEAATRI_024960</name>
</gene>
<accession>A0ABV0P7M0</accession>
<feature type="region of interest" description="Disordered" evidence="1">
    <location>
        <begin position="111"/>
        <end position="135"/>
    </location>
</feature>
<dbReference type="EMBL" id="JAHRIO010062836">
    <property type="protein sequence ID" value="MEQ2179444.1"/>
    <property type="molecule type" value="Genomic_DNA"/>
</dbReference>
<proteinExistence type="predicted"/>
<protein>
    <submittedName>
        <fullName evidence="2">Uncharacterized protein</fullName>
    </submittedName>
</protein>